<dbReference type="PANTHER" id="PTHR38459">
    <property type="entry name" value="PROPHAGE BACTOPRENOL-LINKED GLUCOSE TRANSLOCASE HOMOLOG"/>
    <property type="match status" value="1"/>
</dbReference>
<sequence>MEEQATTTRTRAAERVGDLLTSWVDRLPSWLRRVVSRELVGFAILGAFTFLIDLAILASLRAWTPLPLPVAVTVSYVFAFGLNFVLNRTVNFRSHAPVGGQVLRYAMVVVCDYGLTIAVTTGVSALGVDFRLARLSAGACVALFTYTASRWWVFRQEPHDRPASTPEPDEVRPGSTPEPDEVR</sequence>
<dbReference type="InterPro" id="IPR007267">
    <property type="entry name" value="GtrA_DPMS_TM"/>
</dbReference>
<feature type="transmembrane region" description="Helical" evidence="7">
    <location>
        <begin position="132"/>
        <end position="153"/>
    </location>
</feature>
<dbReference type="STRING" id="994479.GCA_000194155_05660"/>
<evidence type="ECO:0000256" key="3">
    <source>
        <dbReference type="ARBA" id="ARBA00022692"/>
    </source>
</evidence>
<keyword evidence="3 7" id="KW-0812">Transmembrane</keyword>
<dbReference type="Pfam" id="PF04138">
    <property type="entry name" value="GtrA_DPMS_TM"/>
    <property type="match status" value="1"/>
</dbReference>
<evidence type="ECO:0000313" key="10">
    <source>
        <dbReference type="Proteomes" id="UP000233786"/>
    </source>
</evidence>
<evidence type="ECO:0000259" key="8">
    <source>
        <dbReference type="Pfam" id="PF04138"/>
    </source>
</evidence>
<comment type="similarity">
    <text evidence="2">Belongs to the GtrA family.</text>
</comment>
<comment type="subcellular location">
    <subcellularLocation>
        <location evidence="1">Membrane</location>
        <topology evidence="1">Multi-pass membrane protein</topology>
    </subcellularLocation>
</comment>
<keyword evidence="4 7" id="KW-1133">Transmembrane helix</keyword>
<evidence type="ECO:0000256" key="2">
    <source>
        <dbReference type="ARBA" id="ARBA00009399"/>
    </source>
</evidence>
<comment type="caution">
    <text evidence="9">The sequence shown here is derived from an EMBL/GenBank/DDBJ whole genome shotgun (WGS) entry which is preliminary data.</text>
</comment>
<dbReference type="GO" id="GO:0000271">
    <property type="term" value="P:polysaccharide biosynthetic process"/>
    <property type="evidence" value="ECO:0007669"/>
    <property type="project" value="InterPro"/>
</dbReference>
<evidence type="ECO:0000256" key="7">
    <source>
        <dbReference type="SAM" id="Phobius"/>
    </source>
</evidence>
<evidence type="ECO:0000256" key="5">
    <source>
        <dbReference type="ARBA" id="ARBA00023136"/>
    </source>
</evidence>
<feature type="transmembrane region" description="Helical" evidence="7">
    <location>
        <begin position="66"/>
        <end position="85"/>
    </location>
</feature>
<accession>A0A2N3Y4F5</accession>
<feature type="transmembrane region" description="Helical" evidence="7">
    <location>
        <begin position="39"/>
        <end position="60"/>
    </location>
</feature>
<dbReference type="Proteomes" id="UP000233786">
    <property type="component" value="Unassembled WGS sequence"/>
</dbReference>
<reference evidence="9" key="1">
    <citation type="submission" date="2017-12" db="EMBL/GenBank/DDBJ databases">
        <title>Sequencing the genomes of 1000 Actinobacteria strains.</title>
        <authorList>
            <person name="Klenk H.-P."/>
        </authorList>
    </citation>
    <scope>NUCLEOTIDE SEQUENCE [LARGE SCALE GENOMIC DNA]</scope>
    <source>
        <strain evidence="9">DSM 44228</strain>
    </source>
</reference>
<dbReference type="EMBL" id="PJNB01000001">
    <property type="protein sequence ID" value="PKW17808.1"/>
    <property type="molecule type" value="Genomic_DNA"/>
</dbReference>
<gene>
    <name evidence="9" type="ORF">A8926_5826</name>
</gene>
<dbReference type="AlphaFoldDB" id="A0A2N3Y4F5"/>
<name>A0A2N3Y4F5_SACSN</name>
<evidence type="ECO:0000256" key="4">
    <source>
        <dbReference type="ARBA" id="ARBA00022989"/>
    </source>
</evidence>
<feature type="transmembrane region" description="Helical" evidence="7">
    <location>
        <begin position="105"/>
        <end position="126"/>
    </location>
</feature>
<keyword evidence="10" id="KW-1185">Reference proteome</keyword>
<dbReference type="OrthoDB" id="3259601at2"/>
<evidence type="ECO:0000256" key="6">
    <source>
        <dbReference type="SAM" id="MobiDB-lite"/>
    </source>
</evidence>
<dbReference type="PANTHER" id="PTHR38459:SF1">
    <property type="entry name" value="PROPHAGE BACTOPRENOL-LINKED GLUCOSE TRANSLOCASE HOMOLOG"/>
    <property type="match status" value="1"/>
</dbReference>
<dbReference type="InterPro" id="IPR051401">
    <property type="entry name" value="GtrA_CellWall_Glycosyl"/>
</dbReference>
<feature type="domain" description="GtrA/DPMS transmembrane" evidence="8">
    <location>
        <begin position="42"/>
        <end position="154"/>
    </location>
</feature>
<evidence type="ECO:0000313" key="9">
    <source>
        <dbReference type="EMBL" id="PKW17808.1"/>
    </source>
</evidence>
<dbReference type="RefSeq" id="WP_010311766.1">
    <property type="nucleotide sequence ID" value="NZ_CP061007.1"/>
</dbReference>
<protein>
    <submittedName>
        <fullName evidence="9">Flippase GtrA</fullName>
    </submittedName>
</protein>
<proteinExistence type="inferred from homology"/>
<keyword evidence="5 7" id="KW-0472">Membrane</keyword>
<feature type="region of interest" description="Disordered" evidence="6">
    <location>
        <begin position="159"/>
        <end position="183"/>
    </location>
</feature>
<organism evidence="9 10">
    <name type="scientific">Saccharopolyspora spinosa</name>
    <dbReference type="NCBI Taxonomy" id="60894"/>
    <lineage>
        <taxon>Bacteria</taxon>
        <taxon>Bacillati</taxon>
        <taxon>Actinomycetota</taxon>
        <taxon>Actinomycetes</taxon>
        <taxon>Pseudonocardiales</taxon>
        <taxon>Pseudonocardiaceae</taxon>
        <taxon>Saccharopolyspora</taxon>
    </lineage>
</organism>
<evidence type="ECO:0000256" key="1">
    <source>
        <dbReference type="ARBA" id="ARBA00004141"/>
    </source>
</evidence>
<dbReference type="GO" id="GO:0005886">
    <property type="term" value="C:plasma membrane"/>
    <property type="evidence" value="ECO:0007669"/>
    <property type="project" value="TreeGrafter"/>
</dbReference>